<name>A0ABS8NN35_9BACT</name>
<keyword evidence="2" id="KW-1185">Reference proteome</keyword>
<organism evidence="1 2">
    <name type="scientific">Rhodopirellula halodulae</name>
    <dbReference type="NCBI Taxonomy" id="2894198"/>
    <lineage>
        <taxon>Bacteria</taxon>
        <taxon>Pseudomonadati</taxon>
        <taxon>Planctomycetota</taxon>
        <taxon>Planctomycetia</taxon>
        <taxon>Pirellulales</taxon>
        <taxon>Pirellulaceae</taxon>
        <taxon>Rhodopirellula</taxon>
    </lineage>
</organism>
<accession>A0ABS8NN35</accession>
<proteinExistence type="predicted"/>
<evidence type="ECO:0000313" key="2">
    <source>
        <dbReference type="Proteomes" id="UP001430306"/>
    </source>
</evidence>
<dbReference type="EMBL" id="JAJKFW010000062">
    <property type="protein sequence ID" value="MCC9644945.1"/>
    <property type="molecule type" value="Genomic_DNA"/>
</dbReference>
<evidence type="ECO:0000313" key="1">
    <source>
        <dbReference type="EMBL" id="MCC9644945.1"/>
    </source>
</evidence>
<dbReference type="Proteomes" id="UP001430306">
    <property type="component" value="Unassembled WGS sequence"/>
</dbReference>
<dbReference type="RefSeq" id="WP_230276606.1">
    <property type="nucleotide sequence ID" value="NZ_JAJKFW010000062.1"/>
</dbReference>
<sequence length="61" mass="6759">MNVQIYDTKRECTFDCDERTQIGRLGDSVAWSAWLRRDIAVDVIVTIWLSGVGGIAEGSPS</sequence>
<gene>
    <name evidence="1" type="ORF">LOC71_21930</name>
</gene>
<reference evidence="1" key="1">
    <citation type="submission" date="2021-11" db="EMBL/GenBank/DDBJ databases">
        <title>Genome sequence.</title>
        <authorList>
            <person name="Sun Q."/>
        </authorList>
    </citation>
    <scope>NUCLEOTIDE SEQUENCE</scope>
    <source>
        <strain evidence="1">JC740</strain>
    </source>
</reference>
<comment type="caution">
    <text evidence="1">The sequence shown here is derived from an EMBL/GenBank/DDBJ whole genome shotgun (WGS) entry which is preliminary data.</text>
</comment>
<protein>
    <submittedName>
        <fullName evidence="1">Uncharacterized protein</fullName>
    </submittedName>
</protein>